<feature type="transmembrane region" description="Helical" evidence="1">
    <location>
        <begin position="195"/>
        <end position="215"/>
    </location>
</feature>
<feature type="transmembrane region" description="Helical" evidence="1">
    <location>
        <begin position="117"/>
        <end position="140"/>
    </location>
</feature>
<dbReference type="EMBL" id="MU002090">
    <property type="protein sequence ID" value="KAF2790161.1"/>
    <property type="molecule type" value="Genomic_DNA"/>
</dbReference>
<keyword evidence="1" id="KW-0472">Membrane</keyword>
<keyword evidence="1" id="KW-1133">Transmembrane helix</keyword>
<evidence type="ECO:0000256" key="1">
    <source>
        <dbReference type="SAM" id="Phobius"/>
    </source>
</evidence>
<evidence type="ECO:0000313" key="2">
    <source>
        <dbReference type="EMBL" id="KAF2790161.1"/>
    </source>
</evidence>
<gene>
    <name evidence="2" type="ORF">K505DRAFT_377728</name>
</gene>
<organism evidence="2 3">
    <name type="scientific">Melanomma pulvis-pyrius CBS 109.77</name>
    <dbReference type="NCBI Taxonomy" id="1314802"/>
    <lineage>
        <taxon>Eukaryota</taxon>
        <taxon>Fungi</taxon>
        <taxon>Dikarya</taxon>
        <taxon>Ascomycota</taxon>
        <taxon>Pezizomycotina</taxon>
        <taxon>Dothideomycetes</taxon>
        <taxon>Pleosporomycetidae</taxon>
        <taxon>Pleosporales</taxon>
        <taxon>Melanommataceae</taxon>
        <taxon>Melanomma</taxon>
    </lineage>
</organism>
<evidence type="ECO:0000313" key="3">
    <source>
        <dbReference type="Proteomes" id="UP000799757"/>
    </source>
</evidence>
<reference evidence="2" key="1">
    <citation type="journal article" date="2020" name="Stud. Mycol.">
        <title>101 Dothideomycetes genomes: a test case for predicting lifestyles and emergence of pathogens.</title>
        <authorList>
            <person name="Haridas S."/>
            <person name="Albert R."/>
            <person name="Binder M."/>
            <person name="Bloem J."/>
            <person name="Labutti K."/>
            <person name="Salamov A."/>
            <person name="Andreopoulos B."/>
            <person name="Baker S."/>
            <person name="Barry K."/>
            <person name="Bills G."/>
            <person name="Bluhm B."/>
            <person name="Cannon C."/>
            <person name="Castanera R."/>
            <person name="Culley D."/>
            <person name="Daum C."/>
            <person name="Ezra D."/>
            <person name="Gonzalez J."/>
            <person name="Henrissat B."/>
            <person name="Kuo A."/>
            <person name="Liang C."/>
            <person name="Lipzen A."/>
            <person name="Lutzoni F."/>
            <person name="Magnuson J."/>
            <person name="Mondo S."/>
            <person name="Nolan M."/>
            <person name="Ohm R."/>
            <person name="Pangilinan J."/>
            <person name="Park H.-J."/>
            <person name="Ramirez L."/>
            <person name="Alfaro M."/>
            <person name="Sun H."/>
            <person name="Tritt A."/>
            <person name="Yoshinaga Y."/>
            <person name="Zwiers L.-H."/>
            <person name="Turgeon B."/>
            <person name="Goodwin S."/>
            <person name="Spatafora J."/>
            <person name="Crous P."/>
            <person name="Grigoriev I."/>
        </authorList>
    </citation>
    <scope>NUCLEOTIDE SEQUENCE</scope>
    <source>
        <strain evidence="2">CBS 109.77</strain>
    </source>
</reference>
<feature type="transmembrane region" description="Helical" evidence="1">
    <location>
        <begin position="12"/>
        <end position="30"/>
    </location>
</feature>
<dbReference type="OrthoDB" id="3796171at2759"/>
<keyword evidence="3" id="KW-1185">Reference proteome</keyword>
<dbReference type="AlphaFoldDB" id="A0A6A6X1T4"/>
<accession>A0A6A6X1T4</accession>
<sequence length="261" mass="28859">MGNPNGLRTVFLILPPMFVLLPLSIIIVVLERISTSLFTTHTARNWRSGDSTITLYGPTTSDATSLSKYTEVTVRVRVASTLALLGLSLAAIVVAAIGVCGIWELRRIEGSPRRQRGWSWVMLVLNTLTMVASVGLLAYLSVLQGNEKRWKSYADVGKDGQKFTRETWACQINEFYTSERDWAGPACALDKANRFMLIPLAVSSALVIFCTWILIHDRGGAKWLVGGKGRYAGFDDTIELQHPRQDVPKGGMANNNHTVYL</sequence>
<protein>
    <submittedName>
        <fullName evidence="2">Uncharacterized protein</fullName>
    </submittedName>
</protein>
<dbReference type="Proteomes" id="UP000799757">
    <property type="component" value="Unassembled WGS sequence"/>
</dbReference>
<name>A0A6A6X1T4_9PLEO</name>
<proteinExistence type="predicted"/>
<keyword evidence="1" id="KW-0812">Transmembrane</keyword>
<feature type="transmembrane region" description="Helical" evidence="1">
    <location>
        <begin position="82"/>
        <end position="105"/>
    </location>
</feature>